<evidence type="ECO:0000313" key="1">
    <source>
        <dbReference type="EMBL" id="KAF2604149.1"/>
    </source>
</evidence>
<sequence length="108" mass="11892">MDDSFSSDRKGPEMAMVVLDLLCGKVLRDAGFAARDVTVGGRIEAVSRASVKLLQTSFARPLNATHSASMSFEILWNWLPLSTIDDDPKKVRFSSLPRIPKLLKSSPE</sequence>
<gene>
    <name evidence="1" type="ORF">F2Q70_00028434</name>
</gene>
<reference evidence="1" key="1">
    <citation type="submission" date="2019-12" db="EMBL/GenBank/DDBJ databases">
        <title>Genome sequencing and annotation of Brassica cretica.</title>
        <authorList>
            <person name="Studholme D.J."/>
            <person name="Sarris P.F."/>
        </authorList>
    </citation>
    <scope>NUCLEOTIDE SEQUENCE</scope>
    <source>
        <strain evidence="1">PFS-102/07</strain>
        <tissue evidence="1">Leaf</tissue>
    </source>
</reference>
<accession>A0A8S9LDB0</accession>
<dbReference type="EMBL" id="QGKY02000094">
    <property type="protein sequence ID" value="KAF2604149.1"/>
    <property type="molecule type" value="Genomic_DNA"/>
</dbReference>
<comment type="caution">
    <text evidence="1">The sequence shown here is derived from an EMBL/GenBank/DDBJ whole genome shotgun (WGS) entry which is preliminary data.</text>
</comment>
<dbReference type="AlphaFoldDB" id="A0A8S9LDB0"/>
<organism evidence="1">
    <name type="scientific">Brassica cretica</name>
    <name type="common">Mustard</name>
    <dbReference type="NCBI Taxonomy" id="69181"/>
    <lineage>
        <taxon>Eukaryota</taxon>
        <taxon>Viridiplantae</taxon>
        <taxon>Streptophyta</taxon>
        <taxon>Embryophyta</taxon>
        <taxon>Tracheophyta</taxon>
        <taxon>Spermatophyta</taxon>
        <taxon>Magnoliopsida</taxon>
        <taxon>eudicotyledons</taxon>
        <taxon>Gunneridae</taxon>
        <taxon>Pentapetalae</taxon>
        <taxon>rosids</taxon>
        <taxon>malvids</taxon>
        <taxon>Brassicales</taxon>
        <taxon>Brassicaceae</taxon>
        <taxon>Brassiceae</taxon>
        <taxon>Brassica</taxon>
    </lineage>
</organism>
<protein>
    <submittedName>
        <fullName evidence="1">Uncharacterized protein</fullName>
    </submittedName>
</protein>
<name>A0A8S9LDB0_BRACR</name>
<proteinExistence type="predicted"/>